<proteinExistence type="predicted"/>
<keyword evidence="2" id="KW-1185">Reference proteome</keyword>
<sequence length="49" mass="5794">MNLNKQNSTTRGLSTFPDLILFSFVLDIFKFKFDLFKLTFIQINPKTHI</sequence>
<evidence type="ECO:0000313" key="1">
    <source>
        <dbReference type="EMBL" id="KHG10252.1"/>
    </source>
</evidence>
<dbReference type="EMBL" id="KN393454">
    <property type="protein sequence ID" value="KHG10252.1"/>
    <property type="molecule type" value="Genomic_DNA"/>
</dbReference>
<organism evidence="1 2">
    <name type="scientific">Gossypium arboreum</name>
    <name type="common">Tree cotton</name>
    <name type="synonym">Gossypium nanking</name>
    <dbReference type="NCBI Taxonomy" id="29729"/>
    <lineage>
        <taxon>Eukaryota</taxon>
        <taxon>Viridiplantae</taxon>
        <taxon>Streptophyta</taxon>
        <taxon>Embryophyta</taxon>
        <taxon>Tracheophyta</taxon>
        <taxon>Spermatophyta</taxon>
        <taxon>Magnoliopsida</taxon>
        <taxon>eudicotyledons</taxon>
        <taxon>Gunneridae</taxon>
        <taxon>Pentapetalae</taxon>
        <taxon>rosids</taxon>
        <taxon>malvids</taxon>
        <taxon>Malvales</taxon>
        <taxon>Malvaceae</taxon>
        <taxon>Malvoideae</taxon>
        <taxon>Gossypium</taxon>
    </lineage>
</organism>
<evidence type="ECO:0000313" key="2">
    <source>
        <dbReference type="Proteomes" id="UP000032142"/>
    </source>
</evidence>
<reference evidence="2" key="1">
    <citation type="submission" date="2014-09" db="EMBL/GenBank/DDBJ databases">
        <authorList>
            <person name="Mudge J."/>
            <person name="Ramaraj T."/>
            <person name="Lindquist I.E."/>
            <person name="Bharti A.K."/>
            <person name="Sundararajan A."/>
            <person name="Cameron C.T."/>
            <person name="Woodward J.E."/>
            <person name="May G.D."/>
            <person name="Brubaker C."/>
            <person name="Broadhvest J."/>
            <person name="Wilkins T.A."/>
        </authorList>
    </citation>
    <scope>NUCLEOTIDE SEQUENCE</scope>
    <source>
        <strain evidence="2">cv. AKA8401</strain>
    </source>
</reference>
<dbReference type="AlphaFoldDB" id="A0A0B0NC60"/>
<dbReference type="Proteomes" id="UP000032142">
    <property type="component" value="Unassembled WGS sequence"/>
</dbReference>
<gene>
    <name evidence="1" type="ORF">F383_13390</name>
</gene>
<accession>A0A0B0NC60</accession>
<name>A0A0B0NC60_GOSAR</name>
<protein>
    <submittedName>
        <fullName evidence="1">Uncharacterized protein</fullName>
    </submittedName>
</protein>